<proteinExistence type="predicted"/>
<dbReference type="Proteomes" id="UP000297535">
    <property type="component" value="Unassembled WGS sequence"/>
</dbReference>
<dbReference type="PANTHER" id="PTHR43169">
    <property type="entry name" value="EXSB FAMILY PROTEIN"/>
    <property type="match status" value="1"/>
</dbReference>
<reference evidence="1 2" key="1">
    <citation type="submission" date="2019-04" db="EMBL/GenBank/DDBJ databases">
        <authorList>
            <person name="Feng G."/>
            <person name="Zhu H."/>
        </authorList>
    </citation>
    <scope>NUCLEOTIDE SEQUENCE [LARGE SCALE GENOMIC DNA]</scope>
    <source>
        <strain evidence="1 2">6HR-1</strain>
    </source>
</reference>
<evidence type="ECO:0000313" key="2">
    <source>
        <dbReference type="Proteomes" id="UP000297535"/>
    </source>
</evidence>
<dbReference type="EMBL" id="SRLB01000009">
    <property type="protein sequence ID" value="TGD98920.1"/>
    <property type="molecule type" value="Genomic_DNA"/>
</dbReference>
<dbReference type="AlphaFoldDB" id="A0A4Z0NR55"/>
<evidence type="ECO:0000313" key="1">
    <source>
        <dbReference type="EMBL" id="TGD98920.1"/>
    </source>
</evidence>
<dbReference type="RefSeq" id="WP_135415159.1">
    <property type="nucleotide sequence ID" value="NZ_SRLB01000009.1"/>
</dbReference>
<gene>
    <name evidence="1" type="ORF">EU555_13480</name>
</gene>
<dbReference type="OrthoDB" id="9803968at2"/>
<dbReference type="InterPro" id="IPR052188">
    <property type="entry name" value="Ni-pincer_cofactor_biosynth"/>
</dbReference>
<dbReference type="InterPro" id="IPR014729">
    <property type="entry name" value="Rossmann-like_a/b/a_fold"/>
</dbReference>
<sequence length="342" mass="36584">MTGPRPTPVQACRRCLLPATLPGLAFTADGLCDLCAATGEAEAEAERVALRARLDALYAAHRGTRPYAAIVAYSGGKDSSYTLKHLVEEQGLRCLAITVDNGFLSAGTLDNCRAVCAALDVDLVVFTPSRRFTERMYRASVERDDLHAPAAVKRASAICSSCITLINTHMLQRALELRVPIVAGGYLGGQVPRDGAVMTLRPGRQARIRTALVNRFVGALGEGARRYFDLPGAAEGDPEVVVVNPMLGVALSEEAIKAALAPLGWRQPTDTGLTSTNCRLNDLGVYLHSRRHGFHPYAMEIAEQLRGGTISREAAARKLGTLPGRGDVAWMAERIGLPADAL</sequence>
<name>A0A4Z0NR55_9HYPH</name>
<dbReference type="PANTHER" id="PTHR43169:SF3">
    <property type="entry name" value="ATPASE, PP-LOOP SUPERFAMILY-RELATED"/>
    <property type="match status" value="1"/>
</dbReference>
<protein>
    <submittedName>
        <fullName evidence="1">Uncharacterized protein</fullName>
    </submittedName>
</protein>
<keyword evidence="2" id="KW-1185">Reference proteome</keyword>
<dbReference type="SUPFAM" id="SSF52402">
    <property type="entry name" value="Adenine nucleotide alpha hydrolases-like"/>
    <property type="match status" value="1"/>
</dbReference>
<accession>A0A4Z0NR55</accession>
<dbReference type="Gene3D" id="3.40.50.620">
    <property type="entry name" value="HUPs"/>
    <property type="match status" value="1"/>
</dbReference>
<comment type="caution">
    <text evidence="1">The sequence shown here is derived from an EMBL/GenBank/DDBJ whole genome shotgun (WGS) entry which is preliminary data.</text>
</comment>
<organism evidence="1 2">
    <name type="scientific">Methylobacterium nonmethylotrophicum</name>
    <dbReference type="NCBI Taxonomy" id="1141884"/>
    <lineage>
        <taxon>Bacteria</taxon>
        <taxon>Pseudomonadati</taxon>
        <taxon>Pseudomonadota</taxon>
        <taxon>Alphaproteobacteria</taxon>
        <taxon>Hyphomicrobiales</taxon>
        <taxon>Methylobacteriaceae</taxon>
        <taxon>Methylobacterium</taxon>
    </lineage>
</organism>